<protein>
    <recommendedName>
        <fullName evidence="3">Class IV aminotransferase</fullName>
    </recommendedName>
</protein>
<dbReference type="InterPro" id="IPR036038">
    <property type="entry name" value="Aminotransferase-like"/>
</dbReference>
<dbReference type="Pfam" id="PF01063">
    <property type="entry name" value="Aminotran_4"/>
    <property type="match status" value="1"/>
</dbReference>
<evidence type="ECO:0008006" key="3">
    <source>
        <dbReference type="Google" id="ProtNLM"/>
    </source>
</evidence>
<dbReference type="InterPro" id="IPR001544">
    <property type="entry name" value="Aminotrans_IV"/>
</dbReference>
<dbReference type="InterPro" id="IPR043132">
    <property type="entry name" value="BCAT-like_C"/>
</dbReference>
<dbReference type="PANTHER" id="PTHR47703:SF2">
    <property type="entry name" value="D-AMINOACID AMINOTRANSFERASE-LIKE PLP-DEPENDENT ENZYMES SUPERFAMILY PROTEIN"/>
    <property type="match status" value="1"/>
</dbReference>
<comment type="caution">
    <text evidence="1">The sequence shown here is derived from an EMBL/GenBank/DDBJ whole genome shotgun (WGS) entry which is preliminary data.</text>
</comment>
<accession>A0A835Q3S1</accession>
<sequence length="344" mass="37997">MSMGFGAASRFLVVNGAPRVGDISSVSTLLESIPGAYTTTRTHEKASCLLFWERHLRRLIDSTRILADRRPDFLGPVARADFSAIKPLVFESLQVGLGLALTERGRLVEEEEDVELAVTTLVSGGGGRSGALDVFLHIGFYVPPVFGAGGARLAVAGRGRDVAQAKYSQWARIRKDLEKMRPPLVTELLLSNDGDRILEGSVTNFFVVRTVDNDETDNSSCFQDKANCFEVQTAPLSDGVLPGIVRQLVIEVCSNMGFPLKEIAPSWSDHEFWEEAFITNGLRLLQHVELVQAPTACVDFHLKSWNEVSWTVKKFEGVGTVTTLIQREILRRIEGEAYQISNFL</sequence>
<organism evidence="1 2">
    <name type="scientific">Vanilla planifolia</name>
    <name type="common">Vanilla</name>
    <dbReference type="NCBI Taxonomy" id="51239"/>
    <lineage>
        <taxon>Eukaryota</taxon>
        <taxon>Viridiplantae</taxon>
        <taxon>Streptophyta</taxon>
        <taxon>Embryophyta</taxon>
        <taxon>Tracheophyta</taxon>
        <taxon>Spermatophyta</taxon>
        <taxon>Magnoliopsida</taxon>
        <taxon>Liliopsida</taxon>
        <taxon>Asparagales</taxon>
        <taxon>Orchidaceae</taxon>
        <taxon>Vanilloideae</taxon>
        <taxon>Vanilleae</taxon>
        <taxon>Vanilla</taxon>
    </lineage>
</organism>
<evidence type="ECO:0000313" key="1">
    <source>
        <dbReference type="EMBL" id="KAG0465124.1"/>
    </source>
</evidence>
<proteinExistence type="predicted"/>
<dbReference type="OrthoDB" id="59470at2759"/>
<reference evidence="1 2" key="1">
    <citation type="journal article" date="2020" name="Nat. Food">
        <title>A phased Vanilla planifolia genome enables genetic improvement of flavour and production.</title>
        <authorList>
            <person name="Hasing T."/>
            <person name="Tang H."/>
            <person name="Brym M."/>
            <person name="Khazi F."/>
            <person name="Huang T."/>
            <person name="Chambers A.H."/>
        </authorList>
    </citation>
    <scope>NUCLEOTIDE SEQUENCE [LARGE SCALE GENOMIC DNA]</scope>
    <source>
        <tissue evidence="1">Leaf</tissue>
    </source>
</reference>
<dbReference type="PANTHER" id="PTHR47703">
    <property type="entry name" value="D-AMINOACID AMINOTRANSFERASE-LIKE PLP-DEPENDENT ENZYMES SUPERFAMILY PROTEIN"/>
    <property type="match status" value="1"/>
</dbReference>
<dbReference type="AlphaFoldDB" id="A0A835Q3S1"/>
<name>A0A835Q3S1_VANPL</name>
<dbReference type="EMBL" id="JADCNM010000010">
    <property type="protein sequence ID" value="KAG0465124.1"/>
    <property type="molecule type" value="Genomic_DNA"/>
</dbReference>
<gene>
    <name evidence="1" type="ORF">HPP92_019288</name>
</gene>
<dbReference type="GO" id="GO:0003824">
    <property type="term" value="F:catalytic activity"/>
    <property type="evidence" value="ECO:0007669"/>
    <property type="project" value="InterPro"/>
</dbReference>
<dbReference type="SUPFAM" id="SSF56752">
    <property type="entry name" value="D-aminoacid aminotransferase-like PLP-dependent enzymes"/>
    <property type="match status" value="1"/>
</dbReference>
<evidence type="ECO:0000313" key="2">
    <source>
        <dbReference type="Proteomes" id="UP000639772"/>
    </source>
</evidence>
<dbReference type="Gene3D" id="3.20.10.10">
    <property type="entry name" value="D-amino Acid Aminotransferase, subunit A, domain 2"/>
    <property type="match status" value="1"/>
</dbReference>
<dbReference type="Proteomes" id="UP000639772">
    <property type="component" value="Chromosome 10"/>
</dbReference>